<protein>
    <recommendedName>
        <fullName evidence="5">Band 7 domain-containing protein</fullName>
    </recommendedName>
</protein>
<dbReference type="EMBL" id="JARBDR010000141">
    <property type="protein sequence ID" value="KAJ8320311.1"/>
    <property type="molecule type" value="Genomic_DNA"/>
</dbReference>
<feature type="transmembrane region" description="Helical" evidence="2">
    <location>
        <begin position="34"/>
        <end position="60"/>
    </location>
</feature>
<keyword evidence="2" id="KW-0472">Membrane</keyword>
<accession>A0ABQ9FU78</accession>
<evidence type="ECO:0000256" key="1">
    <source>
        <dbReference type="SAM" id="Coils"/>
    </source>
</evidence>
<dbReference type="Proteomes" id="UP001217089">
    <property type="component" value="Unassembled WGS sequence"/>
</dbReference>
<comment type="caution">
    <text evidence="3">The sequence shown here is derived from an EMBL/GenBank/DDBJ whole genome shotgun (WGS) entry which is preliminary data.</text>
</comment>
<evidence type="ECO:0000256" key="2">
    <source>
        <dbReference type="SAM" id="Phobius"/>
    </source>
</evidence>
<evidence type="ECO:0000313" key="4">
    <source>
        <dbReference type="Proteomes" id="UP001217089"/>
    </source>
</evidence>
<keyword evidence="2" id="KW-1133">Transmembrane helix</keyword>
<name>A0ABQ9FU78_TEGGR</name>
<reference evidence="3 4" key="1">
    <citation type="submission" date="2022-12" db="EMBL/GenBank/DDBJ databases">
        <title>Chromosome-level genome of Tegillarca granosa.</title>
        <authorList>
            <person name="Kim J."/>
        </authorList>
    </citation>
    <scope>NUCLEOTIDE SEQUENCE [LARGE SCALE GENOMIC DNA]</scope>
    <source>
        <strain evidence="3">Teg-2019</strain>
        <tissue evidence="3">Adductor muscle</tissue>
    </source>
</reference>
<keyword evidence="2" id="KW-0812">Transmembrane</keyword>
<evidence type="ECO:0008006" key="5">
    <source>
        <dbReference type="Google" id="ProtNLM"/>
    </source>
</evidence>
<keyword evidence="1" id="KW-0175">Coiled coil</keyword>
<proteinExistence type="predicted"/>
<gene>
    <name evidence="3" type="ORF">KUTeg_001898</name>
</gene>
<feature type="coiled-coil region" evidence="1">
    <location>
        <begin position="270"/>
        <end position="308"/>
    </location>
</feature>
<keyword evidence="4" id="KW-1185">Reference proteome</keyword>
<sequence length="381" mass="43468">MKLETCFHFTFLNRNKQPGNSKENIEWPTKAKGILVVVGGVFGVIALVILVVIPMSFSYLEYYQFGFARQKSTGTVSTDKVYGSGRQFIGPDFEFKVFQADAHFVSLDVSVFTSDKLEVRLVVNFQYFLRKEDLPLLHKQFDVYYKDVMKSSAVDALKVQRLKNEAKEISANATAHAKRLTTVSQANYTAVIETARSEGLKYVFDKLKVTDQKYKDSFDYLRTIPCVTGCEAYEKCSESKKGLFADVKYFQLGRVSIPDDVGNRYLQALKLKEETEREKLLQEAQVIRKNTTAMVQRLKNDAKEISANATAHAKRLTTVSQANYTAIIETARSEGLKYVFDKLRVTDQKYKDSFDYLRTIRGLDNIHLTVDFQQRIAGNLK</sequence>
<evidence type="ECO:0000313" key="3">
    <source>
        <dbReference type="EMBL" id="KAJ8320311.1"/>
    </source>
</evidence>
<organism evidence="3 4">
    <name type="scientific">Tegillarca granosa</name>
    <name type="common">Malaysian cockle</name>
    <name type="synonym">Anadara granosa</name>
    <dbReference type="NCBI Taxonomy" id="220873"/>
    <lineage>
        <taxon>Eukaryota</taxon>
        <taxon>Metazoa</taxon>
        <taxon>Spiralia</taxon>
        <taxon>Lophotrochozoa</taxon>
        <taxon>Mollusca</taxon>
        <taxon>Bivalvia</taxon>
        <taxon>Autobranchia</taxon>
        <taxon>Pteriomorphia</taxon>
        <taxon>Arcoida</taxon>
        <taxon>Arcoidea</taxon>
        <taxon>Arcidae</taxon>
        <taxon>Tegillarca</taxon>
    </lineage>
</organism>